<dbReference type="PROSITE" id="PS51725">
    <property type="entry name" value="ABM"/>
    <property type="match status" value="1"/>
</dbReference>
<dbReference type="InterPro" id="IPR007138">
    <property type="entry name" value="ABM_dom"/>
</dbReference>
<dbReference type="Proteomes" id="UP000447833">
    <property type="component" value="Unassembled WGS sequence"/>
</dbReference>
<protein>
    <submittedName>
        <fullName evidence="2">Antibiotic biosynthesis monooxygenase</fullName>
    </submittedName>
</protein>
<dbReference type="Gene3D" id="3.30.70.100">
    <property type="match status" value="1"/>
</dbReference>
<sequence>MYIVNSVINVPEEKVDEVIGIYQSRSRRVDEFEGFESFRLLQNESKPSELTVQMKWKTKESFLTWIKSPSYKEIHDLEKKYPDQELAAIKPKVSRFKVVAE</sequence>
<dbReference type="SUPFAM" id="SSF54909">
    <property type="entry name" value="Dimeric alpha+beta barrel"/>
    <property type="match status" value="1"/>
</dbReference>
<dbReference type="EMBL" id="WMEY01000015">
    <property type="protein sequence ID" value="MYL66058.1"/>
    <property type="molecule type" value="Genomic_DNA"/>
</dbReference>
<dbReference type="PANTHER" id="PTHR34474:SF4">
    <property type="entry name" value="HEME OXYGENASE (STAPHYLOBILIN-PRODUCING) 1"/>
    <property type="match status" value="1"/>
</dbReference>
<keyword evidence="2" id="KW-0503">Monooxygenase</keyword>
<feature type="domain" description="ABM" evidence="1">
    <location>
        <begin position="2"/>
        <end position="96"/>
    </location>
</feature>
<comment type="caution">
    <text evidence="2">The sequence shown here is derived from an EMBL/GenBank/DDBJ whole genome shotgun (WGS) entry which is preliminary data.</text>
</comment>
<evidence type="ECO:0000313" key="3">
    <source>
        <dbReference type="Proteomes" id="UP000447833"/>
    </source>
</evidence>
<accession>A0A845F5P4</accession>
<reference evidence="2 3" key="1">
    <citation type="submission" date="2019-11" db="EMBL/GenBank/DDBJ databases">
        <title>Genome sequences of 17 halophilic strains isolated from different environments.</title>
        <authorList>
            <person name="Furrow R.E."/>
        </authorList>
    </citation>
    <scope>NUCLEOTIDE SEQUENCE [LARGE SCALE GENOMIC DNA]</scope>
    <source>
        <strain evidence="2 3">22506_14_FS</strain>
    </source>
</reference>
<proteinExistence type="predicted"/>
<gene>
    <name evidence="2" type="ORF">GLW07_22285</name>
</gene>
<dbReference type="InterPro" id="IPR011008">
    <property type="entry name" value="Dimeric_a/b-barrel"/>
</dbReference>
<dbReference type="Pfam" id="PF03992">
    <property type="entry name" value="ABM"/>
    <property type="match status" value="1"/>
</dbReference>
<keyword evidence="2" id="KW-0560">Oxidoreductase</keyword>
<organism evidence="2 3">
    <name type="scientific">Guptibacillus hwajinpoensis</name>
    <dbReference type="NCBI Taxonomy" id="208199"/>
    <lineage>
        <taxon>Bacteria</taxon>
        <taxon>Bacillati</taxon>
        <taxon>Bacillota</taxon>
        <taxon>Bacilli</taxon>
        <taxon>Bacillales</taxon>
        <taxon>Guptibacillaceae</taxon>
        <taxon>Guptibacillus</taxon>
    </lineage>
</organism>
<name>A0A845F5P4_9BACL</name>
<dbReference type="GO" id="GO:0004497">
    <property type="term" value="F:monooxygenase activity"/>
    <property type="evidence" value="ECO:0007669"/>
    <property type="project" value="UniProtKB-KW"/>
</dbReference>
<evidence type="ECO:0000259" key="1">
    <source>
        <dbReference type="PROSITE" id="PS51725"/>
    </source>
</evidence>
<dbReference type="AlphaFoldDB" id="A0A845F5P4"/>
<dbReference type="RefSeq" id="WP_098446053.1">
    <property type="nucleotide sequence ID" value="NZ_JAIVAE010000017.1"/>
</dbReference>
<dbReference type="InterPro" id="IPR050404">
    <property type="entry name" value="Heme-degrading_MO"/>
</dbReference>
<evidence type="ECO:0000313" key="2">
    <source>
        <dbReference type="EMBL" id="MYL66058.1"/>
    </source>
</evidence>
<dbReference type="PANTHER" id="PTHR34474">
    <property type="entry name" value="SIGNAL TRANSDUCTION PROTEIN TRAP"/>
    <property type="match status" value="1"/>
</dbReference>